<evidence type="ECO:0000259" key="5">
    <source>
        <dbReference type="Pfam" id="PF00155"/>
    </source>
</evidence>
<dbReference type="GO" id="GO:1901605">
    <property type="term" value="P:alpha-amino acid metabolic process"/>
    <property type="evidence" value="ECO:0007669"/>
    <property type="project" value="TreeGrafter"/>
</dbReference>
<dbReference type="InterPro" id="IPR050859">
    <property type="entry name" value="Class-I_PLP-dep_aminotransf"/>
</dbReference>
<accession>A0A3A8PAG0</accession>
<evidence type="ECO:0000313" key="7">
    <source>
        <dbReference type="Proteomes" id="UP000272888"/>
    </source>
</evidence>
<dbReference type="CDD" id="cd00609">
    <property type="entry name" value="AAT_like"/>
    <property type="match status" value="1"/>
</dbReference>
<dbReference type="PANTHER" id="PTHR42790:SF19">
    <property type="entry name" value="KYNURENINE_ALPHA-AMINOADIPATE AMINOTRANSFERASE, MITOCHONDRIAL"/>
    <property type="match status" value="1"/>
</dbReference>
<sequence>MLQRIHRPGILSLALGLPAPSLFPSAGLADAAARVMAEEPLALQYRPTLEPLRRQVVALMALRGVTCVPEQVFLTAGGQQGMSLLTRLLLDPGGTVLLEDRVYSGFQQVLDPFQPKRLTVPTHPETGIDVDAVRAVLEKGERPALLYTMSDGHNPLGVSMPLASRQRLVALAREHQLPIIEDDAYGLLQYEPGTLPALRGLEDRWVYYVGSFSKVLAPALRVGWVVVPEAMVGRLATVKEASDIDTTTFAQRVVLAFLESGALPAHLEQLRAGYRERRDTLVAALERHLAPHGARWTKPACGMFVWVEFPDRVDTTALLGRALEEVQVAFLPGQAFSVVGGRSASHGLRLNFSHAEPAVIEEAVARLGRVLARG</sequence>
<keyword evidence="2 6" id="KW-0032">Aminotransferase</keyword>
<name>A0A3A8PAG0_9BACT</name>
<reference evidence="7" key="1">
    <citation type="submission" date="2018-09" db="EMBL/GenBank/DDBJ databases">
        <authorList>
            <person name="Livingstone P.G."/>
            <person name="Whitworth D.E."/>
        </authorList>
    </citation>
    <scope>NUCLEOTIDE SEQUENCE [LARGE SCALE GENOMIC DNA]</scope>
    <source>
        <strain evidence="7">CA051B</strain>
    </source>
</reference>
<dbReference type="Proteomes" id="UP000272888">
    <property type="component" value="Unassembled WGS sequence"/>
</dbReference>
<dbReference type="PANTHER" id="PTHR42790">
    <property type="entry name" value="AMINOTRANSFERASE"/>
    <property type="match status" value="1"/>
</dbReference>
<comment type="caution">
    <text evidence="6">The sequence shown here is derived from an EMBL/GenBank/DDBJ whole genome shotgun (WGS) entry which is preliminary data.</text>
</comment>
<evidence type="ECO:0000256" key="3">
    <source>
        <dbReference type="ARBA" id="ARBA00022679"/>
    </source>
</evidence>
<dbReference type="Gene3D" id="3.40.640.10">
    <property type="entry name" value="Type I PLP-dependent aspartate aminotransferase-like (Major domain)"/>
    <property type="match status" value="1"/>
</dbReference>
<evidence type="ECO:0000256" key="4">
    <source>
        <dbReference type="ARBA" id="ARBA00022898"/>
    </source>
</evidence>
<dbReference type="InterPro" id="IPR015424">
    <property type="entry name" value="PyrdxlP-dep_Trfase"/>
</dbReference>
<evidence type="ECO:0000256" key="2">
    <source>
        <dbReference type="ARBA" id="ARBA00022576"/>
    </source>
</evidence>
<feature type="domain" description="Aminotransferase class I/classII large" evidence="5">
    <location>
        <begin position="49"/>
        <end position="367"/>
    </location>
</feature>
<dbReference type="InterPro" id="IPR015421">
    <property type="entry name" value="PyrdxlP-dep_Trfase_major"/>
</dbReference>
<dbReference type="Gene3D" id="3.90.1150.10">
    <property type="entry name" value="Aspartate Aminotransferase, domain 1"/>
    <property type="match status" value="1"/>
</dbReference>
<dbReference type="InterPro" id="IPR004839">
    <property type="entry name" value="Aminotransferase_I/II_large"/>
</dbReference>
<organism evidence="6 7">
    <name type="scientific">Corallococcus llansteffanensis</name>
    <dbReference type="NCBI Taxonomy" id="2316731"/>
    <lineage>
        <taxon>Bacteria</taxon>
        <taxon>Pseudomonadati</taxon>
        <taxon>Myxococcota</taxon>
        <taxon>Myxococcia</taxon>
        <taxon>Myxococcales</taxon>
        <taxon>Cystobacterineae</taxon>
        <taxon>Myxococcaceae</taxon>
        <taxon>Corallococcus</taxon>
    </lineage>
</organism>
<gene>
    <name evidence="6" type="ORF">D7V93_28175</name>
</gene>
<dbReference type="GO" id="GO:0008483">
    <property type="term" value="F:transaminase activity"/>
    <property type="evidence" value="ECO:0007669"/>
    <property type="project" value="UniProtKB-KW"/>
</dbReference>
<protein>
    <submittedName>
        <fullName evidence="6">PLP-dependent aminotransferase family protein</fullName>
    </submittedName>
</protein>
<keyword evidence="7" id="KW-1185">Reference proteome</keyword>
<keyword evidence="3 6" id="KW-0808">Transferase</keyword>
<evidence type="ECO:0000256" key="1">
    <source>
        <dbReference type="ARBA" id="ARBA00001933"/>
    </source>
</evidence>
<proteinExistence type="predicted"/>
<dbReference type="EMBL" id="RAWB01000361">
    <property type="protein sequence ID" value="RKH52290.1"/>
    <property type="molecule type" value="Genomic_DNA"/>
</dbReference>
<dbReference type="InterPro" id="IPR015422">
    <property type="entry name" value="PyrdxlP-dep_Trfase_small"/>
</dbReference>
<dbReference type="SUPFAM" id="SSF53383">
    <property type="entry name" value="PLP-dependent transferases"/>
    <property type="match status" value="1"/>
</dbReference>
<comment type="cofactor">
    <cofactor evidence="1">
        <name>pyridoxal 5'-phosphate</name>
        <dbReference type="ChEBI" id="CHEBI:597326"/>
    </cofactor>
</comment>
<dbReference type="GO" id="GO:0030170">
    <property type="term" value="F:pyridoxal phosphate binding"/>
    <property type="evidence" value="ECO:0007669"/>
    <property type="project" value="InterPro"/>
</dbReference>
<dbReference type="AlphaFoldDB" id="A0A3A8PAG0"/>
<dbReference type="Pfam" id="PF00155">
    <property type="entry name" value="Aminotran_1_2"/>
    <property type="match status" value="1"/>
</dbReference>
<evidence type="ECO:0000313" key="6">
    <source>
        <dbReference type="EMBL" id="RKH52290.1"/>
    </source>
</evidence>
<keyword evidence="4" id="KW-0663">Pyridoxal phosphate</keyword>